<evidence type="ECO:0000256" key="5">
    <source>
        <dbReference type="ARBA" id="ARBA00022833"/>
    </source>
</evidence>
<gene>
    <name evidence="12" type="ORF">ROR02_28460</name>
</gene>
<evidence type="ECO:0000256" key="1">
    <source>
        <dbReference type="ARBA" id="ARBA00001947"/>
    </source>
</evidence>
<dbReference type="Pfam" id="PF01551">
    <property type="entry name" value="Peptidase_M23"/>
    <property type="match status" value="1"/>
</dbReference>
<protein>
    <submittedName>
        <fullName evidence="12">Peptidase M23</fullName>
    </submittedName>
</protein>
<dbReference type="PANTHER" id="PTHR21666">
    <property type="entry name" value="PEPTIDASE-RELATED"/>
    <property type="match status" value="1"/>
</dbReference>
<sequence length="457" mass="50289">MSEFDPQELNLSPLRRRLRRFVPERHFMIRSGGALRTFTLTSGHQLMALAVALLVFGWLTYATVAVMWMDDILQAKNGRITDARDAYKSLLAEVSVYKTRVAEVTRALEDNHAQFSHLVDSEDAARTPAPVPPADPEGTAGLGQEGAETGASFLQEQRRYDREHQTLMAQLNTLEQGMADLSQARVLLTDFDGIELEMRKVMIQRDLALSENRELQSKLDELQDHVRVMEEAQVRLVERFADVAGNRAAQITRDLGRTGLDVDSLLHQRLQGGRPFGQGGPFVPVDQQRAANTHPEYPAAVAALGRTLEQWNQIKALTETLPLKQPLDGAIEVTSAFGVRSDPFFDLAAVHEGIDLGAPVGDPVRATAPGKVVYAAWRGRYGRVVEIDHGLGMSTRYAHLDTIDTVVGQIVHSGDVIGTVGESGRSTGPHLHYEVRVNGEPRDPAVFMKAGNNVLKG</sequence>
<evidence type="ECO:0000256" key="8">
    <source>
        <dbReference type="SAM" id="MobiDB-lite"/>
    </source>
</evidence>
<keyword evidence="5" id="KW-0862">Zinc</keyword>
<feature type="region of interest" description="Disordered" evidence="8">
    <location>
        <begin position="122"/>
        <end position="146"/>
    </location>
</feature>
<dbReference type="CDD" id="cd12797">
    <property type="entry name" value="M23_peptidase"/>
    <property type="match status" value="1"/>
</dbReference>
<keyword evidence="7" id="KW-0175">Coiled coil</keyword>
<keyword evidence="4" id="KW-0378">Hydrolase</keyword>
<feature type="domain" description="DUF5930" evidence="11">
    <location>
        <begin position="14"/>
        <end position="109"/>
    </location>
</feature>
<dbReference type="InterPro" id="IPR045974">
    <property type="entry name" value="DUF5930"/>
</dbReference>
<keyword evidence="9" id="KW-0812">Transmembrane</keyword>
<evidence type="ECO:0000256" key="9">
    <source>
        <dbReference type="SAM" id="Phobius"/>
    </source>
</evidence>
<comment type="caution">
    <text evidence="12">The sequence shown here is derived from an EMBL/GenBank/DDBJ whole genome shotgun (WGS) entry which is preliminary data.</text>
</comment>
<dbReference type="InterPro" id="IPR011055">
    <property type="entry name" value="Dup_hybrid_motif"/>
</dbReference>
<feature type="transmembrane region" description="Helical" evidence="9">
    <location>
        <begin position="46"/>
        <end position="69"/>
    </location>
</feature>
<dbReference type="RefSeq" id="WP_147164743.1">
    <property type="nucleotide sequence ID" value="NZ_BJZO01000102.1"/>
</dbReference>
<dbReference type="Gene3D" id="2.70.70.10">
    <property type="entry name" value="Glucose Permease (Domain IIA)"/>
    <property type="match status" value="1"/>
</dbReference>
<evidence type="ECO:0000256" key="7">
    <source>
        <dbReference type="SAM" id="Coils"/>
    </source>
</evidence>
<dbReference type="Proteomes" id="UP000321567">
    <property type="component" value="Unassembled WGS sequence"/>
</dbReference>
<dbReference type="Pfam" id="PF19353">
    <property type="entry name" value="DUF5930"/>
    <property type="match status" value="1"/>
</dbReference>
<evidence type="ECO:0000256" key="3">
    <source>
        <dbReference type="ARBA" id="ARBA00022723"/>
    </source>
</evidence>
<keyword evidence="6" id="KW-0482">Metalloprotease</keyword>
<evidence type="ECO:0000259" key="10">
    <source>
        <dbReference type="Pfam" id="PF01551"/>
    </source>
</evidence>
<evidence type="ECO:0000256" key="2">
    <source>
        <dbReference type="ARBA" id="ARBA00022670"/>
    </source>
</evidence>
<comment type="cofactor">
    <cofactor evidence="1">
        <name>Zn(2+)</name>
        <dbReference type="ChEBI" id="CHEBI:29105"/>
    </cofactor>
</comment>
<evidence type="ECO:0000313" key="12">
    <source>
        <dbReference type="EMBL" id="GEO82715.1"/>
    </source>
</evidence>
<dbReference type="InterPro" id="IPR050570">
    <property type="entry name" value="Cell_wall_metabolism_enzyme"/>
</dbReference>
<name>A0A512HBA2_9PROT</name>
<dbReference type="FunFam" id="2.70.70.10:FF:000006">
    <property type="entry name" value="M23 family peptidase"/>
    <property type="match status" value="1"/>
</dbReference>
<dbReference type="OrthoDB" id="9805070at2"/>
<accession>A0A512HBA2</accession>
<evidence type="ECO:0000256" key="6">
    <source>
        <dbReference type="ARBA" id="ARBA00023049"/>
    </source>
</evidence>
<keyword evidence="2" id="KW-0645">Protease</keyword>
<keyword evidence="3" id="KW-0479">Metal-binding</keyword>
<feature type="domain" description="M23ase beta-sheet core" evidence="10">
    <location>
        <begin position="350"/>
        <end position="444"/>
    </location>
</feature>
<dbReference type="AlphaFoldDB" id="A0A512HBA2"/>
<dbReference type="GO" id="GO:0006508">
    <property type="term" value="P:proteolysis"/>
    <property type="evidence" value="ECO:0007669"/>
    <property type="project" value="UniProtKB-KW"/>
</dbReference>
<dbReference type="EMBL" id="BJZO01000102">
    <property type="protein sequence ID" value="GEO82715.1"/>
    <property type="molecule type" value="Genomic_DNA"/>
</dbReference>
<evidence type="ECO:0000313" key="13">
    <source>
        <dbReference type="Proteomes" id="UP000321567"/>
    </source>
</evidence>
<proteinExistence type="predicted"/>
<evidence type="ECO:0000259" key="11">
    <source>
        <dbReference type="Pfam" id="PF19353"/>
    </source>
</evidence>
<reference evidence="12 13" key="1">
    <citation type="submission" date="2019-07" db="EMBL/GenBank/DDBJ databases">
        <title>Whole genome shotgun sequence of Rhodospirillum oryzae NBRC 107573.</title>
        <authorList>
            <person name="Hosoyama A."/>
            <person name="Uohara A."/>
            <person name="Ohji S."/>
            <person name="Ichikawa N."/>
        </authorList>
    </citation>
    <scope>NUCLEOTIDE SEQUENCE [LARGE SCALE GENOMIC DNA]</scope>
    <source>
        <strain evidence="12 13">NBRC 107573</strain>
    </source>
</reference>
<keyword evidence="9" id="KW-0472">Membrane</keyword>
<dbReference type="InterPro" id="IPR016047">
    <property type="entry name" value="M23ase_b-sheet_dom"/>
</dbReference>
<organism evidence="12 13">
    <name type="scientific">Pararhodospirillum oryzae</name>
    <dbReference type="NCBI Taxonomy" id="478448"/>
    <lineage>
        <taxon>Bacteria</taxon>
        <taxon>Pseudomonadati</taxon>
        <taxon>Pseudomonadota</taxon>
        <taxon>Alphaproteobacteria</taxon>
        <taxon>Rhodospirillales</taxon>
        <taxon>Rhodospirillaceae</taxon>
        <taxon>Pararhodospirillum</taxon>
    </lineage>
</organism>
<evidence type="ECO:0000256" key="4">
    <source>
        <dbReference type="ARBA" id="ARBA00022801"/>
    </source>
</evidence>
<keyword evidence="13" id="KW-1185">Reference proteome</keyword>
<keyword evidence="9" id="KW-1133">Transmembrane helix</keyword>
<feature type="coiled-coil region" evidence="7">
    <location>
        <begin position="164"/>
        <end position="232"/>
    </location>
</feature>
<dbReference type="GO" id="GO:0004222">
    <property type="term" value="F:metalloendopeptidase activity"/>
    <property type="evidence" value="ECO:0007669"/>
    <property type="project" value="TreeGrafter"/>
</dbReference>
<dbReference type="PANTHER" id="PTHR21666:SF288">
    <property type="entry name" value="CELL DIVISION PROTEIN YTFB"/>
    <property type="match status" value="1"/>
</dbReference>
<dbReference type="GO" id="GO:0046872">
    <property type="term" value="F:metal ion binding"/>
    <property type="evidence" value="ECO:0007669"/>
    <property type="project" value="UniProtKB-KW"/>
</dbReference>
<dbReference type="SUPFAM" id="SSF51261">
    <property type="entry name" value="Duplicated hybrid motif"/>
    <property type="match status" value="1"/>
</dbReference>